<name>A0A9X4JTN0_9FIRM</name>
<feature type="modified residue" description="N6-(pyridoxal phosphate)lysine" evidence="8">
    <location>
        <position position="195"/>
    </location>
</feature>
<dbReference type="InterPro" id="IPR015421">
    <property type="entry name" value="PyrdxlP-dep_Trfase_major"/>
</dbReference>
<dbReference type="PIRSF" id="PIRSF001434">
    <property type="entry name" value="CGS"/>
    <property type="match status" value="1"/>
</dbReference>
<dbReference type="FunFam" id="3.90.1150.10:FF:000033">
    <property type="entry name" value="Cystathionine gamma-synthase"/>
    <property type="match status" value="1"/>
</dbReference>
<dbReference type="EC" id="4.4.1.13" evidence="3"/>
<gene>
    <name evidence="10" type="ORF">L7E55_04680</name>
</gene>
<evidence type="ECO:0000256" key="9">
    <source>
        <dbReference type="RuleBase" id="RU362118"/>
    </source>
</evidence>
<comment type="similarity">
    <text evidence="2 9">Belongs to the trans-sulfuration enzymes family.</text>
</comment>
<dbReference type="GO" id="GO:0030170">
    <property type="term" value="F:pyridoxal phosphate binding"/>
    <property type="evidence" value="ECO:0007669"/>
    <property type="project" value="InterPro"/>
</dbReference>
<evidence type="ECO:0000256" key="7">
    <source>
        <dbReference type="ARBA" id="ARBA00023239"/>
    </source>
</evidence>
<dbReference type="Proteomes" id="UP001154312">
    <property type="component" value="Unassembled WGS sequence"/>
</dbReference>
<evidence type="ECO:0000256" key="8">
    <source>
        <dbReference type="PIRSR" id="PIRSR001434-2"/>
    </source>
</evidence>
<dbReference type="AlphaFoldDB" id="A0A9X4JTN0"/>
<dbReference type="CDD" id="cd00614">
    <property type="entry name" value="CGS_like"/>
    <property type="match status" value="1"/>
</dbReference>
<evidence type="ECO:0000256" key="4">
    <source>
        <dbReference type="ARBA" id="ARBA00022605"/>
    </source>
</evidence>
<dbReference type="GO" id="GO:0008483">
    <property type="term" value="F:transaminase activity"/>
    <property type="evidence" value="ECO:0007669"/>
    <property type="project" value="UniProtKB-KW"/>
</dbReference>
<comment type="cofactor">
    <cofactor evidence="1 9">
        <name>pyridoxal 5'-phosphate</name>
        <dbReference type="ChEBI" id="CHEBI:597326"/>
    </cofactor>
</comment>
<keyword evidence="11" id="KW-1185">Reference proteome</keyword>
<organism evidence="10 11">
    <name type="scientific">Pelotomaculum isophthalicicum JI</name>
    <dbReference type="NCBI Taxonomy" id="947010"/>
    <lineage>
        <taxon>Bacteria</taxon>
        <taxon>Bacillati</taxon>
        <taxon>Bacillota</taxon>
        <taxon>Clostridia</taxon>
        <taxon>Eubacteriales</taxon>
        <taxon>Desulfotomaculaceae</taxon>
        <taxon>Pelotomaculum</taxon>
    </lineage>
</organism>
<dbReference type="GO" id="GO:0005737">
    <property type="term" value="C:cytoplasm"/>
    <property type="evidence" value="ECO:0007669"/>
    <property type="project" value="TreeGrafter"/>
</dbReference>
<keyword evidence="5 8" id="KW-0663">Pyridoxal phosphate</keyword>
<evidence type="ECO:0000256" key="1">
    <source>
        <dbReference type="ARBA" id="ARBA00001933"/>
    </source>
</evidence>
<evidence type="ECO:0000256" key="3">
    <source>
        <dbReference type="ARBA" id="ARBA00012224"/>
    </source>
</evidence>
<comment type="caution">
    <text evidence="10">The sequence shown here is derived from an EMBL/GenBank/DDBJ whole genome shotgun (WGS) entry which is preliminary data.</text>
</comment>
<evidence type="ECO:0000256" key="5">
    <source>
        <dbReference type="ARBA" id="ARBA00022898"/>
    </source>
</evidence>
<dbReference type="Gene3D" id="3.90.1150.10">
    <property type="entry name" value="Aspartate Aminotransferase, domain 1"/>
    <property type="match status" value="1"/>
</dbReference>
<dbReference type="GO" id="GO:0047804">
    <property type="term" value="F:cysteine-S-conjugate beta-lyase activity"/>
    <property type="evidence" value="ECO:0007669"/>
    <property type="project" value="UniProtKB-EC"/>
</dbReference>
<dbReference type="InterPro" id="IPR054542">
    <property type="entry name" value="Cys_met_metab_PP"/>
</dbReference>
<dbReference type="GO" id="GO:0019346">
    <property type="term" value="P:transsulfuration"/>
    <property type="evidence" value="ECO:0007669"/>
    <property type="project" value="InterPro"/>
</dbReference>
<keyword evidence="6" id="KW-0486">Methionine biosynthesis</keyword>
<dbReference type="SUPFAM" id="SSF53383">
    <property type="entry name" value="PLP-dependent transferases"/>
    <property type="match status" value="1"/>
</dbReference>
<evidence type="ECO:0000313" key="10">
    <source>
        <dbReference type="EMBL" id="MDF9407660.1"/>
    </source>
</evidence>
<evidence type="ECO:0000256" key="2">
    <source>
        <dbReference type="ARBA" id="ARBA00009077"/>
    </source>
</evidence>
<dbReference type="PANTHER" id="PTHR11808:SF50">
    <property type="entry name" value="CYSTATHIONINE BETA-LYASE"/>
    <property type="match status" value="1"/>
</dbReference>
<dbReference type="PROSITE" id="PS00868">
    <property type="entry name" value="CYS_MET_METAB_PP"/>
    <property type="match status" value="1"/>
</dbReference>
<dbReference type="Gene3D" id="3.40.640.10">
    <property type="entry name" value="Type I PLP-dependent aspartate aminotransferase-like (Major domain)"/>
    <property type="match status" value="1"/>
</dbReference>
<keyword evidence="4" id="KW-0028">Amino-acid biosynthesis</keyword>
<sequence length="377" mass="40866">MKFGTRILHTGNEIEQTTGAVSIPVYHASTFKQNKVDEFGPYEYARSGNPTRDALEAIIAKLEGGVRGFAFSSGIAAISSVLLLFSPGDHIVVCEDVYGGTYRVLTGLFNRLGIEVTFVDFTDPAKVKTALRRNTKGVYAETPSNPLLKITDLRAVSAIARENGLLSMVDNTFLTPYLQRPIELGIDIVIHSATKYLGGHSDLLAGLVVAADKQTAERINYIQYSFGAVLGPQDCWLLMRGIKTLKARMDMHQSGARKLAEWLAGCPEVKEVYFPGLPDHPGKEIHDSQADGPGGIVSFRMQTEEMAKRLLENVKLSALAVSLGAVESIISYPVTMSHAGMHPDHRVRTGVTGDLIRLSVGLEDPGDLIEDLAAAIS</sequence>
<dbReference type="PANTHER" id="PTHR11808">
    <property type="entry name" value="TRANS-SULFURATION ENZYME FAMILY MEMBER"/>
    <property type="match status" value="1"/>
</dbReference>
<protein>
    <recommendedName>
        <fullName evidence="3">cysteine-S-conjugate beta-lyase</fullName>
        <ecNumber evidence="3">4.4.1.13</ecNumber>
    </recommendedName>
</protein>
<dbReference type="EMBL" id="JAKOAV010000006">
    <property type="protein sequence ID" value="MDF9407660.1"/>
    <property type="molecule type" value="Genomic_DNA"/>
</dbReference>
<reference evidence="10" key="1">
    <citation type="submission" date="2022-02" db="EMBL/GenBank/DDBJ databases">
        <authorList>
            <person name="Leng L."/>
        </authorList>
    </citation>
    <scope>NUCLEOTIDE SEQUENCE</scope>
    <source>
        <strain evidence="10">JI</strain>
    </source>
</reference>
<dbReference type="InterPro" id="IPR015422">
    <property type="entry name" value="PyrdxlP-dep_Trfase_small"/>
</dbReference>
<dbReference type="GO" id="GO:0009086">
    <property type="term" value="P:methionine biosynthetic process"/>
    <property type="evidence" value="ECO:0007669"/>
    <property type="project" value="UniProtKB-KW"/>
</dbReference>
<dbReference type="InterPro" id="IPR000277">
    <property type="entry name" value="Cys/Met-Metab_PyrdxlP-dep_enz"/>
</dbReference>
<dbReference type="InterPro" id="IPR015424">
    <property type="entry name" value="PyrdxlP-dep_Trfase"/>
</dbReference>
<keyword evidence="10" id="KW-0808">Transferase</keyword>
<keyword evidence="10" id="KW-0032">Aminotransferase</keyword>
<dbReference type="Pfam" id="PF01053">
    <property type="entry name" value="Cys_Met_Meta_PP"/>
    <property type="match status" value="1"/>
</dbReference>
<accession>A0A9X4JTN0</accession>
<dbReference type="RefSeq" id="WP_277442899.1">
    <property type="nucleotide sequence ID" value="NZ_JAKOAV010000006.1"/>
</dbReference>
<evidence type="ECO:0000256" key="6">
    <source>
        <dbReference type="ARBA" id="ARBA00023167"/>
    </source>
</evidence>
<keyword evidence="7" id="KW-0456">Lyase</keyword>
<dbReference type="FunFam" id="3.40.640.10:FF:000009">
    <property type="entry name" value="Cystathionine gamma-synthase homolog"/>
    <property type="match status" value="1"/>
</dbReference>
<evidence type="ECO:0000313" key="11">
    <source>
        <dbReference type="Proteomes" id="UP001154312"/>
    </source>
</evidence>
<proteinExistence type="inferred from homology"/>